<comment type="catalytic activity">
    <reaction evidence="7">
        <text>N-terminal N(alpha)-acetyl-L-cysteinyl-L-aspartyl-[protein] + H2O = N-terminal L-aspartyl-[protein] + N-acetyl-L-cysteine</text>
        <dbReference type="Rhea" id="RHEA:74579"/>
        <dbReference type="Rhea" id="RHEA-COMP:12669"/>
        <dbReference type="Rhea" id="RHEA-COMP:18395"/>
        <dbReference type="ChEBI" id="CHEBI:15377"/>
        <dbReference type="ChEBI" id="CHEBI:64720"/>
        <dbReference type="ChEBI" id="CHEBI:78236"/>
        <dbReference type="ChEBI" id="CHEBI:193599"/>
    </reaction>
    <physiologicalReaction direction="left-to-right" evidence="7">
        <dbReference type="Rhea" id="RHEA:74580"/>
    </physiologicalReaction>
</comment>
<organism evidence="8 9">
    <name type="scientific">Pristionchus entomophagus</name>
    <dbReference type="NCBI Taxonomy" id="358040"/>
    <lineage>
        <taxon>Eukaryota</taxon>
        <taxon>Metazoa</taxon>
        <taxon>Ecdysozoa</taxon>
        <taxon>Nematoda</taxon>
        <taxon>Chromadorea</taxon>
        <taxon>Rhabditida</taxon>
        <taxon>Rhabditina</taxon>
        <taxon>Diplogasteromorpha</taxon>
        <taxon>Diplogasteroidea</taxon>
        <taxon>Neodiplogasteridae</taxon>
        <taxon>Pristionchus</taxon>
    </lineage>
</organism>
<sequence>MDHLSPLVQGRIEQARARFALTSGEDSFLPRAYIHLLSVDPISQNGPQCGIVALTMGLRYLTGQEITVSHLLKRAIDCGLTKQGEMFEATDLLSLSAHSSISSTLLIPLPSPTTVVQSIIDRSLLLIPYDCDRNHEPSLRKGMAAHWAIIVGVLVIKNESGELSTFPDDFQSIFSDLSPERLFVLAYHGKSKHLGVWSYSDLIASNLQMTQLGETRKEDDFIVKDPSLGGLRDQIVLITRCDKD</sequence>
<comment type="caution">
    <text evidence="8">The sequence shown here is derived from an EMBL/GenBank/DDBJ whole genome shotgun (WGS) entry which is preliminary data.</text>
</comment>
<evidence type="ECO:0000256" key="7">
    <source>
        <dbReference type="ARBA" id="ARBA00049041"/>
    </source>
</evidence>
<evidence type="ECO:0000256" key="1">
    <source>
        <dbReference type="ARBA" id="ARBA00022438"/>
    </source>
</evidence>
<dbReference type="GO" id="GO:0004177">
    <property type="term" value="F:aminopeptidase activity"/>
    <property type="evidence" value="ECO:0007669"/>
    <property type="project" value="UniProtKB-KW"/>
</dbReference>
<dbReference type="PANTHER" id="PTHR28631">
    <property type="entry name" value="UPF0692 PROTEIN C19ORF54"/>
    <property type="match status" value="1"/>
</dbReference>
<dbReference type="EMBL" id="BTSX01000001">
    <property type="protein sequence ID" value="GMS80123.1"/>
    <property type="molecule type" value="Genomic_DNA"/>
</dbReference>
<dbReference type="Pfam" id="PF21646">
    <property type="entry name" value="ACTMAP-like_C"/>
    <property type="match status" value="1"/>
</dbReference>
<dbReference type="GO" id="GO:0006508">
    <property type="term" value="P:proteolysis"/>
    <property type="evidence" value="ECO:0007669"/>
    <property type="project" value="UniProtKB-KW"/>
</dbReference>
<evidence type="ECO:0000313" key="9">
    <source>
        <dbReference type="Proteomes" id="UP001432027"/>
    </source>
</evidence>
<comment type="similarity">
    <text evidence="4">Belongs to the ACTMAP family.</text>
</comment>
<dbReference type="PANTHER" id="PTHR28631:SF1">
    <property type="entry name" value="ACTIN MATURATION PROTEASE"/>
    <property type="match status" value="1"/>
</dbReference>
<protein>
    <recommendedName>
        <fullName evidence="5">Actin maturation protease</fullName>
    </recommendedName>
    <alternativeName>
        <fullName evidence="6">Actin aminopeptidase ACTMAP</fullName>
    </alternativeName>
</protein>
<gene>
    <name evidence="8" type="ORF">PENTCL1PPCAC_2298</name>
</gene>
<reference evidence="8" key="1">
    <citation type="submission" date="2023-10" db="EMBL/GenBank/DDBJ databases">
        <title>Genome assembly of Pristionchus species.</title>
        <authorList>
            <person name="Yoshida K."/>
            <person name="Sommer R.J."/>
        </authorList>
    </citation>
    <scope>NUCLEOTIDE SEQUENCE</scope>
    <source>
        <strain evidence="8">RS0144</strain>
    </source>
</reference>
<dbReference type="AlphaFoldDB" id="A0AAV5SD50"/>
<dbReference type="Proteomes" id="UP001432027">
    <property type="component" value="Unassembled WGS sequence"/>
</dbReference>
<evidence type="ECO:0000256" key="5">
    <source>
        <dbReference type="ARBA" id="ARBA00034848"/>
    </source>
</evidence>
<keyword evidence="3" id="KW-0378">Hydrolase</keyword>
<keyword evidence="9" id="KW-1185">Reference proteome</keyword>
<accession>A0AAV5SD50</accession>
<keyword evidence="1" id="KW-0031">Aminopeptidase</keyword>
<evidence type="ECO:0000256" key="4">
    <source>
        <dbReference type="ARBA" id="ARBA00034725"/>
    </source>
</evidence>
<keyword evidence="2" id="KW-0645">Protease</keyword>
<evidence type="ECO:0000256" key="3">
    <source>
        <dbReference type="ARBA" id="ARBA00022801"/>
    </source>
</evidence>
<evidence type="ECO:0000313" key="8">
    <source>
        <dbReference type="EMBL" id="GMS80123.1"/>
    </source>
</evidence>
<evidence type="ECO:0000256" key="2">
    <source>
        <dbReference type="ARBA" id="ARBA00022670"/>
    </source>
</evidence>
<proteinExistence type="inferred from homology"/>
<name>A0AAV5SD50_9BILA</name>
<evidence type="ECO:0000256" key="6">
    <source>
        <dbReference type="ARBA" id="ARBA00034908"/>
    </source>
</evidence>
<dbReference type="InterPro" id="IPR040043">
    <property type="entry name" value="ACTMAP"/>
</dbReference>